<feature type="region of interest" description="Disordered" evidence="1">
    <location>
        <begin position="89"/>
        <end position="122"/>
    </location>
</feature>
<evidence type="ECO:0008006" key="4">
    <source>
        <dbReference type="Google" id="ProtNLM"/>
    </source>
</evidence>
<dbReference type="PANTHER" id="PTHR33180">
    <property type="entry name" value="PHOTOSYSTEM II CP43 REACTION CENTER PROTEIN"/>
    <property type="match status" value="1"/>
</dbReference>
<reference evidence="2 3" key="1">
    <citation type="submission" date="2020-09" db="EMBL/GenBank/DDBJ databases">
        <title>De no assembly of potato wild relative species, Solanum commersonii.</title>
        <authorList>
            <person name="Cho K."/>
        </authorList>
    </citation>
    <scope>NUCLEOTIDE SEQUENCE [LARGE SCALE GENOMIC DNA]</scope>
    <source>
        <strain evidence="2">LZ3.2</strain>
        <tissue evidence="2">Leaf</tissue>
    </source>
</reference>
<dbReference type="PANTHER" id="PTHR33180:SF31">
    <property type="entry name" value="POLYPROTEIN PROTEIN"/>
    <property type="match status" value="1"/>
</dbReference>
<protein>
    <recommendedName>
        <fullName evidence="4">Polyprotein protein</fullName>
    </recommendedName>
</protein>
<dbReference type="AlphaFoldDB" id="A0A9J5XRS7"/>
<gene>
    <name evidence="2" type="ORF">H5410_040558</name>
</gene>
<comment type="caution">
    <text evidence="2">The sequence shown here is derived from an EMBL/GenBank/DDBJ whole genome shotgun (WGS) entry which is preliminary data.</text>
</comment>
<proteinExistence type="predicted"/>
<feature type="compositionally biased region" description="Low complexity" evidence="1">
    <location>
        <begin position="95"/>
        <end position="117"/>
    </location>
</feature>
<dbReference type="Proteomes" id="UP000824120">
    <property type="component" value="Chromosome 8"/>
</dbReference>
<sequence>MPSQNESILCHMKASYLGCIIDETSLNLVPCDEKKDVEVIPTSYTDIQRIEAEYLKDEAEKKKAAPVDSSPAVDIETLPAEAVLPTLATGPSGISSTAPSMTPSSSTVPLPPRSVTSATASRPPLTQATILQMGHLAHFANMRASRLKAAVPRMIESALAAIVTPLRESIDAIMTRIKMIFGTEDILDIPADFDVPLAITGDEVRANKVAAAESEAEIDKEHLGLQEETTYEGLT</sequence>
<evidence type="ECO:0000313" key="2">
    <source>
        <dbReference type="EMBL" id="KAG5590044.1"/>
    </source>
</evidence>
<evidence type="ECO:0000256" key="1">
    <source>
        <dbReference type="SAM" id="MobiDB-lite"/>
    </source>
</evidence>
<name>A0A9J5XRS7_SOLCO</name>
<evidence type="ECO:0000313" key="3">
    <source>
        <dbReference type="Proteomes" id="UP000824120"/>
    </source>
</evidence>
<keyword evidence="3" id="KW-1185">Reference proteome</keyword>
<organism evidence="2 3">
    <name type="scientific">Solanum commersonii</name>
    <name type="common">Commerson's wild potato</name>
    <name type="synonym">Commerson's nightshade</name>
    <dbReference type="NCBI Taxonomy" id="4109"/>
    <lineage>
        <taxon>Eukaryota</taxon>
        <taxon>Viridiplantae</taxon>
        <taxon>Streptophyta</taxon>
        <taxon>Embryophyta</taxon>
        <taxon>Tracheophyta</taxon>
        <taxon>Spermatophyta</taxon>
        <taxon>Magnoliopsida</taxon>
        <taxon>eudicotyledons</taxon>
        <taxon>Gunneridae</taxon>
        <taxon>Pentapetalae</taxon>
        <taxon>asterids</taxon>
        <taxon>lamiids</taxon>
        <taxon>Solanales</taxon>
        <taxon>Solanaceae</taxon>
        <taxon>Solanoideae</taxon>
        <taxon>Solaneae</taxon>
        <taxon>Solanum</taxon>
    </lineage>
</organism>
<dbReference type="EMBL" id="JACXVP010000008">
    <property type="protein sequence ID" value="KAG5590044.1"/>
    <property type="molecule type" value="Genomic_DNA"/>
</dbReference>
<accession>A0A9J5XRS7</accession>